<dbReference type="RefSeq" id="WP_052593432.1">
    <property type="nucleotide sequence ID" value="NZ_CP011112.1"/>
</dbReference>
<evidence type="ECO:0000313" key="2">
    <source>
        <dbReference type="EMBL" id="AKU17198.1"/>
    </source>
</evidence>
<organism evidence="2 3">
    <name type="scientific">Luteipulveratus mongoliensis</name>
    <dbReference type="NCBI Taxonomy" id="571913"/>
    <lineage>
        <taxon>Bacteria</taxon>
        <taxon>Bacillati</taxon>
        <taxon>Actinomycetota</taxon>
        <taxon>Actinomycetes</taxon>
        <taxon>Micrococcales</taxon>
        <taxon>Dermacoccaceae</taxon>
        <taxon>Luteipulveratus</taxon>
    </lineage>
</organism>
<keyword evidence="3" id="KW-1185">Reference proteome</keyword>
<evidence type="ECO:0000313" key="3">
    <source>
        <dbReference type="Proteomes" id="UP000066480"/>
    </source>
</evidence>
<name>A0A0K1JKU9_9MICO</name>
<dbReference type="EMBL" id="CP011112">
    <property type="protein sequence ID" value="AKU17198.1"/>
    <property type="molecule type" value="Genomic_DNA"/>
</dbReference>
<protein>
    <recommendedName>
        <fullName evidence="1">DUF4031 domain-containing protein</fullName>
    </recommendedName>
</protein>
<dbReference type="Pfam" id="PF13223">
    <property type="entry name" value="DUF4031"/>
    <property type="match status" value="1"/>
</dbReference>
<evidence type="ECO:0000259" key="1">
    <source>
        <dbReference type="Pfam" id="PF13223"/>
    </source>
</evidence>
<reference evidence="2 3" key="1">
    <citation type="submission" date="2015-03" db="EMBL/GenBank/DDBJ databases">
        <title>Luteipulveratus halotolerans sp. nov., a novel actinobacterium (Dermacoccaceae) from Sarawak, Malaysia.</title>
        <authorList>
            <person name="Juboi H."/>
            <person name="Basik A."/>
            <person name="Shamsul S.S."/>
            <person name="Arnold P."/>
            <person name="Schmitt E.K."/>
            <person name="Sanglier J.-J."/>
            <person name="Yeo T."/>
        </authorList>
    </citation>
    <scope>NUCLEOTIDE SEQUENCE [LARGE SCALE GENOMIC DNA]</scope>
    <source>
        <strain evidence="2 3">MN07-A0370</strain>
    </source>
</reference>
<dbReference type="KEGG" id="lmoi:VV02_17265"/>
<dbReference type="InterPro" id="IPR025109">
    <property type="entry name" value="DUF4031"/>
</dbReference>
<proteinExistence type="predicted"/>
<dbReference type="Proteomes" id="UP000066480">
    <property type="component" value="Chromosome"/>
</dbReference>
<sequence length="90" mass="10074">MTVLIDPPIWPGYGTVWSHLVSDESLDELHGVAEVIGLPRRLFDEDHYDVPQRLYDTALASGAVAVTGRELIRRLMASGLRRTARDRESS</sequence>
<gene>
    <name evidence="2" type="ORF">VV02_17265</name>
</gene>
<dbReference type="STRING" id="571913.VV02_17265"/>
<dbReference type="AlphaFoldDB" id="A0A0K1JKU9"/>
<feature type="domain" description="DUF4031" evidence="1">
    <location>
        <begin position="3"/>
        <end position="77"/>
    </location>
</feature>
<accession>A0A0K1JKU9</accession>
<dbReference type="OrthoDB" id="9808993at2"/>